<comment type="similarity">
    <text evidence="1">Belongs to the iron/ascorbate-dependent oxidoreductase family.</text>
</comment>
<gene>
    <name evidence="4" type="ORF">EV383_5679</name>
</gene>
<sequence>MSTVPVTDTESPAHFSQESHPEFGPADIVDTERYPLGNRCAETYSAAVARARTALAADGCAVLPGFVRDSWLDRLRTEGRDVAPRAFVETRTVNVYNTGAVDESLPPGHPARVRFERGNAFVARDHIPDSAAIHRLYRDAGFQAFLADCFGLAQLHELADPLAGLCLNVVTDGRSHPWHFDTNEFAISMLTQAPEAGGVFEYCPDIRSAGAENPDDVADVLAGRGEHLIRRIALRPGDLQLFRGRYSLHRVTEVAGPTDRHSAIFSFSERPGVVGSPDRTRQLFGRVTDVHDRPRAVRVDELMD</sequence>
<evidence type="ECO:0000313" key="5">
    <source>
        <dbReference type="Proteomes" id="UP000291591"/>
    </source>
</evidence>
<evidence type="ECO:0000256" key="1">
    <source>
        <dbReference type="RuleBase" id="RU003682"/>
    </source>
</evidence>
<evidence type="ECO:0000259" key="3">
    <source>
        <dbReference type="PROSITE" id="PS51471"/>
    </source>
</evidence>
<name>A0A4Q7V5F9_PSEST</name>
<dbReference type="Pfam" id="PF23169">
    <property type="entry name" value="HalD"/>
    <property type="match status" value="1"/>
</dbReference>
<evidence type="ECO:0000313" key="4">
    <source>
        <dbReference type="EMBL" id="RZT88734.1"/>
    </source>
</evidence>
<dbReference type="SUPFAM" id="SSF51197">
    <property type="entry name" value="Clavaminate synthase-like"/>
    <property type="match status" value="1"/>
</dbReference>
<reference evidence="4 5" key="1">
    <citation type="submission" date="2019-02" db="EMBL/GenBank/DDBJ databases">
        <title>Sequencing the genomes of 1000 actinobacteria strains.</title>
        <authorList>
            <person name="Klenk H.-P."/>
        </authorList>
    </citation>
    <scope>NUCLEOTIDE SEQUENCE [LARGE SCALE GENOMIC DNA]</scope>
    <source>
        <strain evidence="4 5">DSM 45779</strain>
    </source>
</reference>
<evidence type="ECO:0000256" key="2">
    <source>
        <dbReference type="SAM" id="MobiDB-lite"/>
    </source>
</evidence>
<accession>A0A4Q7V5F9</accession>
<feature type="domain" description="Fe2OG dioxygenase" evidence="3">
    <location>
        <begin position="161"/>
        <end position="270"/>
    </location>
</feature>
<keyword evidence="1" id="KW-0479">Metal-binding</keyword>
<feature type="region of interest" description="Disordered" evidence="2">
    <location>
        <begin position="1"/>
        <end position="27"/>
    </location>
</feature>
<dbReference type="Proteomes" id="UP000291591">
    <property type="component" value="Unassembled WGS sequence"/>
</dbReference>
<keyword evidence="1" id="KW-0560">Oxidoreductase</keyword>
<comment type="caution">
    <text evidence="4">The sequence shown here is derived from an EMBL/GenBank/DDBJ whole genome shotgun (WGS) entry which is preliminary data.</text>
</comment>
<dbReference type="EMBL" id="SHKL01000001">
    <property type="protein sequence ID" value="RZT88734.1"/>
    <property type="molecule type" value="Genomic_DNA"/>
</dbReference>
<organism evidence="4 5">
    <name type="scientific">Pseudonocardia sediminis</name>
    <dbReference type="NCBI Taxonomy" id="1397368"/>
    <lineage>
        <taxon>Bacteria</taxon>
        <taxon>Bacillati</taxon>
        <taxon>Actinomycetota</taxon>
        <taxon>Actinomycetes</taxon>
        <taxon>Pseudonocardiales</taxon>
        <taxon>Pseudonocardiaceae</taxon>
        <taxon>Pseudonocardia</taxon>
    </lineage>
</organism>
<dbReference type="GO" id="GO:0016491">
    <property type="term" value="F:oxidoreductase activity"/>
    <property type="evidence" value="ECO:0007669"/>
    <property type="project" value="UniProtKB-KW"/>
</dbReference>
<protein>
    <recommendedName>
        <fullName evidence="3">Fe2OG dioxygenase domain-containing protein</fullName>
    </recommendedName>
</protein>
<dbReference type="GO" id="GO:0046872">
    <property type="term" value="F:metal ion binding"/>
    <property type="evidence" value="ECO:0007669"/>
    <property type="project" value="UniProtKB-KW"/>
</dbReference>
<keyword evidence="1" id="KW-0408">Iron</keyword>
<dbReference type="Gene3D" id="2.60.120.620">
    <property type="entry name" value="q2cbj1_9rhob like domain"/>
    <property type="match status" value="1"/>
</dbReference>
<proteinExistence type="inferred from homology"/>
<dbReference type="AlphaFoldDB" id="A0A4Q7V5F9"/>
<dbReference type="InterPro" id="IPR056470">
    <property type="entry name" value="BesD/HalB-like"/>
</dbReference>
<feature type="compositionally biased region" description="Polar residues" evidence="2">
    <location>
        <begin position="1"/>
        <end position="18"/>
    </location>
</feature>
<dbReference type="PROSITE" id="PS51471">
    <property type="entry name" value="FE2OG_OXY"/>
    <property type="match status" value="1"/>
</dbReference>
<keyword evidence="5" id="KW-1185">Reference proteome</keyword>
<dbReference type="InterPro" id="IPR005123">
    <property type="entry name" value="Oxoglu/Fe-dep_dioxygenase_dom"/>
</dbReference>